<keyword evidence="1 2" id="KW-0597">Phosphoprotein</keyword>
<dbReference type="Gene3D" id="3.40.50.2300">
    <property type="match status" value="1"/>
</dbReference>
<dbReference type="SMART" id="SM00448">
    <property type="entry name" value="REC"/>
    <property type="match status" value="1"/>
</dbReference>
<accession>A0A084EJ96</accession>
<evidence type="ECO:0000313" key="4">
    <source>
        <dbReference type="EMBL" id="KEZ18038.1"/>
    </source>
</evidence>
<dbReference type="SUPFAM" id="SSF52172">
    <property type="entry name" value="CheY-like"/>
    <property type="match status" value="1"/>
</dbReference>
<dbReference type="PANTHER" id="PTHR44591:SF3">
    <property type="entry name" value="RESPONSE REGULATORY DOMAIN-CONTAINING PROTEIN"/>
    <property type="match status" value="1"/>
</dbReference>
<reference evidence="4 5" key="1">
    <citation type="submission" date="2014-03" db="EMBL/GenBank/DDBJ databases">
        <title>Genome sequence of Sphingobium yanoikuyae B1.</title>
        <authorList>
            <person name="Gan H.M."/>
            <person name="Gan H.Y."/>
            <person name="Savka M.A."/>
        </authorList>
    </citation>
    <scope>NUCLEOTIDE SEQUENCE [LARGE SCALE GENOMIC DNA]</scope>
    <source>
        <strain evidence="4 5">B1</strain>
    </source>
</reference>
<protein>
    <submittedName>
        <fullName evidence="4">Response regulator receiver protein</fullName>
    </submittedName>
</protein>
<evidence type="ECO:0000313" key="5">
    <source>
        <dbReference type="Proteomes" id="UP000028534"/>
    </source>
</evidence>
<dbReference type="RefSeq" id="WP_202902447.1">
    <property type="nucleotide sequence ID" value="NZ_JGVR01000018.1"/>
</dbReference>
<dbReference type="PATRIC" id="fig|13690.10.peg.2951"/>
<dbReference type="AlphaFoldDB" id="A0A084EJ96"/>
<dbReference type="EMBL" id="JGVR01000018">
    <property type="protein sequence ID" value="KEZ18038.1"/>
    <property type="molecule type" value="Genomic_DNA"/>
</dbReference>
<sequence length="135" mass="14411">MAQGADAEMGVNLAEAADVAQILIVEDEFLIRMLAADVATDQGYGVLEAGSSEEAVAILERDPNIGLVFTDIDMPGACDGLALAKFIKRSWPAIRVVITSGKVIPPDNDMPDDVVFLAKPYRPQELAHIFVEALG</sequence>
<gene>
    <name evidence="4" type="ORF">CP98_02873</name>
</gene>
<dbReference type="GO" id="GO:0000160">
    <property type="term" value="P:phosphorelay signal transduction system"/>
    <property type="evidence" value="ECO:0007669"/>
    <property type="project" value="InterPro"/>
</dbReference>
<dbReference type="eggNOG" id="COG0784">
    <property type="taxonomic scope" value="Bacteria"/>
</dbReference>
<comment type="caution">
    <text evidence="4">The sequence shown here is derived from an EMBL/GenBank/DDBJ whole genome shotgun (WGS) entry which is preliminary data.</text>
</comment>
<proteinExistence type="predicted"/>
<dbReference type="Pfam" id="PF00072">
    <property type="entry name" value="Response_reg"/>
    <property type="match status" value="1"/>
</dbReference>
<organism evidence="4 5">
    <name type="scientific">Sphingobium yanoikuyae</name>
    <name type="common">Sphingomonas yanoikuyae</name>
    <dbReference type="NCBI Taxonomy" id="13690"/>
    <lineage>
        <taxon>Bacteria</taxon>
        <taxon>Pseudomonadati</taxon>
        <taxon>Pseudomonadota</taxon>
        <taxon>Alphaproteobacteria</taxon>
        <taxon>Sphingomonadales</taxon>
        <taxon>Sphingomonadaceae</taxon>
        <taxon>Sphingobium</taxon>
    </lineage>
</organism>
<name>A0A084EJ96_SPHYA</name>
<dbReference type="PANTHER" id="PTHR44591">
    <property type="entry name" value="STRESS RESPONSE REGULATOR PROTEIN 1"/>
    <property type="match status" value="1"/>
</dbReference>
<feature type="domain" description="Response regulatory" evidence="3">
    <location>
        <begin position="21"/>
        <end position="134"/>
    </location>
</feature>
<evidence type="ECO:0000256" key="1">
    <source>
        <dbReference type="ARBA" id="ARBA00022553"/>
    </source>
</evidence>
<dbReference type="InterPro" id="IPR011006">
    <property type="entry name" value="CheY-like_superfamily"/>
</dbReference>
<dbReference type="InterPro" id="IPR001789">
    <property type="entry name" value="Sig_transdc_resp-reg_receiver"/>
</dbReference>
<dbReference type="PROSITE" id="PS50110">
    <property type="entry name" value="RESPONSE_REGULATORY"/>
    <property type="match status" value="1"/>
</dbReference>
<dbReference type="Proteomes" id="UP000028534">
    <property type="component" value="Unassembled WGS sequence"/>
</dbReference>
<dbReference type="InterPro" id="IPR050595">
    <property type="entry name" value="Bact_response_regulator"/>
</dbReference>
<evidence type="ECO:0000256" key="2">
    <source>
        <dbReference type="PROSITE-ProRule" id="PRU00169"/>
    </source>
</evidence>
<evidence type="ECO:0000259" key="3">
    <source>
        <dbReference type="PROSITE" id="PS50110"/>
    </source>
</evidence>
<feature type="modified residue" description="4-aspartylphosphate" evidence="2">
    <location>
        <position position="71"/>
    </location>
</feature>